<dbReference type="InterPro" id="IPR036871">
    <property type="entry name" value="PX_dom_sf"/>
</dbReference>
<feature type="region of interest" description="Disordered" evidence="1">
    <location>
        <begin position="25"/>
        <end position="45"/>
    </location>
</feature>
<keyword evidence="4" id="KW-1185">Reference proteome</keyword>
<accession>A0A1G4KDZ8</accession>
<name>A0A1G4KDZ8_9SACH</name>
<organism evidence="3 4">
    <name type="scientific">Lachancea mirantina</name>
    <dbReference type="NCBI Taxonomy" id="1230905"/>
    <lineage>
        <taxon>Eukaryota</taxon>
        <taxon>Fungi</taxon>
        <taxon>Dikarya</taxon>
        <taxon>Ascomycota</taxon>
        <taxon>Saccharomycotina</taxon>
        <taxon>Saccharomycetes</taxon>
        <taxon>Saccharomycetales</taxon>
        <taxon>Saccharomycetaceae</taxon>
        <taxon>Lachancea</taxon>
    </lineage>
</organism>
<gene>
    <name evidence="3" type="ORF">LAMI_0H02432G</name>
</gene>
<dbReference type="Gene3D" id="3.30.1520.10">
    <property type="entry name" value="Phox-like domain"/>
    <property type="match status" value="1"/>
</dbReference>
<evidence type="ECO:0000256" key="1">
    <source>
        <dbReference type="SAM" id="MobiDB-lite"/>
    </source>
</evidence>
<dbReference type="Proteomes" id="UP000191024">
    <property type="component" value="Chromosome H"/>
</dbReference>
<dbReference type="AlphaFoldDB" id="A0A1G4KDZ8"/>
<dbReference type="GO" id="GO:0035091">
    <property type="term" value="F:phosphatidylinositol binding"/>
    <property type="evidence" value="ECO:0007669"/>
    <property type="project" value="InterPro"/>
</dbReference>
<proteinExistence type="predicted"/>
<evidence type="ECO:0000259" key="2">
    <source>
        <dbReference type="PROSITE" id="PS50195"/>
    </source>
</evidence>
<dbReference type="STRING" id="1230905.A0A1G4KDZ8"/>
<dbReference type="EMBL" id="LT598468">
    <property type="protein sequence ID" value="SCV02731.1"/>
    <property type="molecule type" value="Genomic_DNA"/>
</dbReference>
<dbReference type="OrthoDB" id="548867at2759"/>
<protein>
    <submittedName>
        <fullName evidence="3">LAMI_0H02432g1_1</fullName>
    </submittedName>
</protein>
<sequence>MSEVKMLRIQTDRFGLGSIARSLNREDAEKRRRKLSISGPKVSGATSNHLKSTFRYPDLFLDVLYDFERSLMTSSSKDASAYLNVYQGETVQLVKAMDNNLIEVKLLSRVGQGLIPLRCVSVNTALSNPRLAAHFLHGTKWSHPSGFENPSEKAVAPKFDPKNLKASSVVDIKVSHNRVWYRVDCEMHSGDRFILCRFFQDFYALQLLLVRMQRQINSTLNLPALPDPTRSLANENIKLRCKEFSEYIRVLMALPFSSTILRDGEPLGGFLAPRSGDLRLTSIGALFTLSKMTSSSYITIATLPPSKIELAVFQNLTSKFAVSMPRAIGAHKSQQRSQARSMMVSSSQDVKINKIPSVSSAPSTPVMRNPPIFSSHTETSDLAINHKELVKVKILYHDDCYAIKCQVSEIDNLEKLRALISAKLFSDFSIRTTTFTISHISDHGKIALVTDNSVYQRVAMSVRPSLFVAFNTTPDLGGKNRRLIFRVHS</sequence>
<dbReference type="PROSITE" id="PS50195">
    <property type="entry name" value="PX"/>
    <property type="match status" value="1"/>
</dbReference>
<dbReference type="SUPFAM" id="SSF64268">
    <property type="entry name" value="PX domain"/>
    <property type="match status" value="1"/>
</dbReference>
<evidence type="ECO:0000313" key="4">
    <source>
        <dbReference type="Proteomes" id="UP000191024"/>
    </source>
</evidence>
<dbReference type="InterPro" id="IPR001683">
    <property type="entry name" value="PX_dom"/>
</dbReference>
<reference evidence="4" key="1">
    <citation type="submission" date="2016-03" db="EMBL/GenBank/DDBJ databases">
        <authorList>
            <person name="Devillers H."/>
        </authorList>
    </citation>
    <scope>NUCLEOTIDE SEQUENCE [LARGE SCALE GENOMIC DNA]</scope>
</reference>
<feature type="domain" description="PX" evidence="2">
    <location>
        <begin position="159"/>
        <end position="278"/>
    </location>
</feature>
<evidence type="ECO:0000313" key="3">
    <source>
        <dbReference type="EMBL" id="SCV02731.1"/>
    </source>
</evidence>